<keyword evidence="9 13" id="KW-0072">Autophagy</keyword>
<dbReference type="Pfam" id="PF03416">
    <property type="entry name" value="Peptidase_C54"/>
    <property type="match status" value="1"/>
</dbReference>
<dbReference type="eggNOG" id="KOG2674">
    <property type="taxonomic scope" value="Eukaryota"/>
</dbReference>
<feature type="region of interest" description="Disordered" evidence="14">
    <location>
        <begin position="65"/>
        <end position="168"/>
    </location>
</feature>
<evidence type="ECO:0000313" key="16">
    <source>
        <dbReference type="EMBL" id="EFJ50715.1"/>
    </source>
</evidence>
<dbReference type="EMBL" id="GL378330">
    <property type="protein sequence ID" value="EFJ50715.1"/>
    <property type="molecule type" value="Genomic_DNA"/>
</dbReference>
<dbReference type="GO" id="GO:0015031">
    <property type="term" value="P:protein transport"/>
    <property type="evidence" value="ECO:0007669"/>
    <property type="project" value="UniProtKB-KW"/>
</dbReference>
<dbReference type="KEGG" id="vcn:VOLCADRAFT_88518"/>
<evidence type="ECO:0000256" key="10">
    <source>
        <dbReference type="ARBA" id="ARBA00029362"/>
    </source>
</evidence>
<protein>
    <recommendedName>
        <fullName evidence="13">Cysteine protease</fullName>
        <ecNumber evidence="13">3.4.22.-</ecNumber>
    </recommendedName>
</protein>
<accession>D8TP78</accession>
<keyword evidence="17" id="KW-1185">Reference proteome</keyword>
<keyword evidence="3" id="KW-0813">Transport</keyword>
<evidence type="ECO:0000256" key="2">
    <source>
        <dbReference type="ARBA" id="ARBA00010958"/>
    </source>
</evidence>
<dbReference type="GO" id="GO:0034727">
    <property type="term" value="P:piecemeal microautophagy of the nucleus"/>
    <property type="evidence" value="ECO:0007669"/>
    <property type="project" value="TreeGrafter"/>
</dbReference>
<dbReference type="PROSITE" id="PS50835">
    <property type="entry name" value="IG_LIKE"/>
    <property type="match status" value="1"/>
</dbReference>
<evidence type="ECO:0000256" key="6">
    <source>
        <dbReference type="ARBA" id="ARBA00022801"/>
    </source>
</evidence>
<dbReference type="GO" id="GO:0004197">
    <property type="term" value="F:cysteine-type endopeptidase activity"/>
    <property type="evidence" value="ECO:0007669"/>
    <property type="project" value="TreeGrafter"/>
</dbReference>
<dbReference type="GO" id="GO:0019786">
    <property type="term" value="F:protein-phosphatidylethanolamide deconjugating activity"/>
    <property type="evidence" value="ECO:0007669"/>
    <property type="project" value="InterPro"/>
</dbReference>
<comment type="function">
    <text evidence="12">Cysteine protease that plays a key role in autophagy by mediating both proteolytic activation and delipidation of ATG8 family proteins. The protease activity is required for proteolytic activation of ATG8 family proteins: cleaves the C-terminal amino acid of ATG8 proteins to reveal a C-terminal glycine. Exposure of the glycine at the C-terminus is essential for ATG8 proteins conjugation to phosphatidylethanolamine (PE) and insertion to membranes, which is necessary for autophagy. In addition to the protease activity, also mediates delipidation of PE-conjugated ATG8 proteins.</text>
</comment>
<dbReference type="OrthoDB" id="2960936at2759"/>
<evidence type="ECO:0000256" key="3">
    <source>
        <dbReference type="ARBA" id="ARBA00022448"/>
    </source>
</evidence>
<dbReference type="SUPFAM" id="SSF54001">
    <property type="entry name" value="Cysteine proteinases"/>
    <property type="match status" value="1"/>
</dbReference>
<organism evidence="17">
    <name type="scientific">Volvox carteri f. nagariensis</name>
    <dbReference type="NCBI Taxonomy" id="3068"/>
    <lineage>
        <taxon>Eukaryota</taxon>
        <taxon>Viridiplantae</taxon>
        <taxon>Chlorophyta</taxon>
        <taxon>core chlorophytes</taxon>
        <taxon>Chlorophyceae</taxon>
        <taxon>CS clade</taxon>
        <taxon>Chlamydomonadales</taxon>
        <taxon>Volvocaceae</taxon>
        <taxon>Volvox</taxon>
    </lineage>
</organism>
<evidence type="ECO:0000256" key="8">
    <source>
        <dbReference type="ARBA" id="ARBA00022927"/>
    </source>
</evidence>
<comment type="subunit">
    <text evidence="11">Interacts with ATG8.</text>
</comment>
<dbReference type="InterPro" id="IPR005078">
    <property type="entry name" value="Peptidase_C54"/>
</dbReference>
<name>D8TP78_VOLCA</name>
<comment type="subcellular location">
    <subcellularLocation>
        <location evidence="1 13">Cytoplasm</location>
    </subcellularLocation>
</comment>
<evidence type="ECO:0000313" key="17">
    <source>
        <dbReference type="Proteomes" id="UP000001058"/>
    </source>
</evidence>
<dbReference type="InParanoid" id="D8TP78"/>
<keyword evidence="5 13" id="KW-0645">Protease</keyword>
<evidence type="ECO:0000259" key="15">
    <source>
        <dbReference type="PROSITE" id="PS50835"/>
    </source>
</evidence>
<feature type="domain" description="Ig-like" evidence="15">
    <location>
        <begin position="226"/>
        <end position="304"/>
    </location>
</feature>
<dbReference type="STRING" id="3068.D8TP78"/>
<dbReference type="EC" id="3.4.22.-" evidence="13"/>
<evidence type="ECO:0000256" key="14">
    <source>
        <dbReference type="SAM" id="MobiDB-lite"/>
    </source>
</evidence>
<feature type="region of interest" description="Disordered" evidence="14">
    <location>
        <begin position="363"/>
        <end position="391"/>
    </location>
</feature>
<dbReference type="GO" id="GO:0000423">
    <property type="term" value="P:mitophagy"/>
    <property type="evidence" value="ECO:0007669"/>
    <property type="project" value="TreeGrafter"/>
</dbReference>
<keyword evidence="6 13" id="KW-0378">Hydrolase</keyword>
<sequence>MELLMAGLLKSSFWIQRSISRVGVIELSSYVLCGAPLRDGIAQQLGPAPDTGGVSLPAAGVLDGDDYDRRSCNHSSQTGSSGTDTSTDRDSRSRQQVPEELSGEMAPGQRVAKVTHGLPVNAVTELKKGSAEGSTGCDGPDISPARRSGSACGSREAPRTSGGNRARDSAFGAAGCRGAGAQGYQHGLCGGDVAAGPSGRPAASAPLLLLIPLTLGMDKINPVYLPQLQRILTWPQSVGIVGGRPSASLYLCGVQDSSFLFLDPHEAQPTVRWGIAGDAGHTKEAGNGGSAVVLPASSLATYFCDTVRLMPATALDPSMAIGFLCMGAADLEDLFTRLDALAKEHSLAPLMTLTSGTAQAGVGLEDDFGEPEVGGAQHGGQQQQLEEWELV</sequence>
<dbReference type="PANTHER" id="PTHR22624:SF49">
    <property type="entry name" value="CYSTEINE PROTEASE"/>
    <property type="match status" value="1"/>
</dbReference>
<keyword evidence="7" id="KW-0788">Thiol protease</keyword>
<dbReference type="Proteomes" id="UP000001058">
    <property type="component" value="Unassembled WGS sequence"/>
</dbReference>
<keyword evidence="4 13" id="KW-0963">Cytoplasm</keyword>
<reference evidence="16 17" key="1">
    <citation type="journal article" date="2010" name="Science">
        <title>Genomic analysis of organismal complexity in the multicellular green alga Volvox carteri.</title>
        <authorList>
            <person name="Prochnik S.E."/>
            <person name="Umen J."/>
            <person name="Nedelcu A.M."/>
            <person name="Hallmann A."/>
            <person name="Miller S.M."/>
            <person name="Nishii I."/>
            <person name="Ferris P."/>
            <person name="Kuo A."/>
            <person name="Mitros T."/>
            <person name="Fritz-Laylin L.K."/>
            <person name="Hellsten U."/>
            <person name="Chapman J."/>
            <person name="Simakov O."/>
            <person name="Rensing S.A."/>
            <person name="Terry A."/>
            <person name="Pangilinan J."/>
            <person name="Kapitonov V."/>
            <person name="Jurka J."/>
            <person name="Salamov A."/>
            <person name="Shapiro H."/>
            <person name="Schmutz J."/>
            <person name="Grimwood J."/>
            <person name="Lindquist E."/>
            <person name="Lucas S."/>
            <person name="Grigoriev I.V."/>
            <person name="Schmitt R."/>
            <person name="Kirk D."/>
            <person name="Rokhsar D.S."/>
        </authorList>
    </citation>
    <scope>NUCLEOTIDE SEQUENCE [LARGE SCALE GENOMIC DNA]</scope>
    <source>
        <strain evidence="17">f. Nagariensis / Eve</strain>
    </source>
</reference>
<keyword evidence="8 13" id="KW-0653">Protein transport</keyword>
<comment type="catalytic activity">
    <reaction evidence="10">
        <text>[protein]-C-terminal L-amino acid-glycyl-phosphatidylethanolamide + H2O = [protein]-C-terminal L-amino acid-glycine + a 1,2-diacyl-sn-glycero-3-phosphoethanolamine</text>
        <dbReference type="Rhea" id="RHEA:67548"/>
        <dbReference type="Rhea" id="RHEA-COMP:17323"/>
        <dbReference type="Rhea" id="RHEA-COMP:17324"/>
        <dbReference type="ChEBI" id="CHEBI:15377"/>
        <dbReference type="ChEBI" id="CHEBI:64612"/>
        <dbReference type="ChEBI" id="CHEBI:172940"/>
        <dbReference type="ChEBI" id="CHEBI:172941"/>
    </reaction>
    <physiologicalReaction direction="left-to-right" evidence="10">
        <dbReference type="Rhea" id="RHEA:67549"/>
    </physiologicalReaction>
</comment>
<dbReference type="GO" id="GO:0000045">
    <property type="term" value="P:autophagosome assembly"/>
    <property type="evidence" value="ECO:0007669"/>
    <property type="project" value="TreeGrafter"/>
</dbReference>
<evidence type="ECO:0000256" key="12">
    <source>
        <dbReference type="ARBA" id="ARBA00045891"/>
    </source>
</evidence>
<evidence type="ECO:0000256" key="1">
    <source>
        <dbReference type="ARBA" id="ARBA00004496"/>
    </source>
</evidence>
<dbReference type="InterPro" id="IPR046792">
    <property type="entry name" value="Peptidase_C54_cat"/>
</dbReference>
<dbReference type="RefSeq" id="XP_002948308.1">
    <property type="nucleotide sequence ID" value="XM_002948262.1"/>
</dbReference>
<gene>
    <name evidence="16" type="primary">apg4</name>
    <name evidence="16" type="ORF">VOLCADRAFT_88518</name>
</gene>
<feature type="compositionally biased region" description="Low complexity" evidence="14">
    <location>
        <begin position="75"/>
        <end position="85"/>
    </location>
</feature>
<dbReference type="AlphaFoldDB" id="D8TP78"/>
<proteinExistence type="inferred from homology"/>
<evidence type="ECO:0000256" key="9">
    <source>
        <dbReference type="ARBA" id="ARBA00023006"/>
    </source>
</evidence>
<dbReference type="GO" id="GO:0016485">
    <property type="term" value="P:protein processing"/>
    <property type="evidence" value="ECO:0007669"/>
    <property type="project" value="TreeGrafter"/>
</dbReference>
<dbReference type="InterPro" id="IPR007110">
    <property type="entry name" value="Ig-like_dom"/>
</dbReference>
<dbReference type="PANTHER" id="PTHR22624">
    <property type="entry name" value="CYSTEINE PROTEASE ATG4"/>
    <property type="match status" value="1"/>
</dbReference>
<evidence type="ECO:0000256" key="7">
    <source>
        <dbReference type="ARBA" id="ARBA00022807"/>
    </source>
</evidence>
<dbReference type="MEROPS" id="C54.011"/>
<dbReference type="GeneID" id="9625150"/>
<comment type="similarity">
    <text evidence="2 13">Belongs to the peptidase C54 family.</text>
</comment>
<dbReference type="InterPro" id="IPR038765">
    <property type="entry name" value="Papain-like_cys_pep_sf"/>
</dbReference>
<evidence type="ECO:0000256" key="5">
    <source>
        <dbReference type="ARBA" id="ARBA00022670"/>
    </source>
</evidence>
<dbReference type="GO" id="GO:0005737">
    <property type="term" value="C:cytoplasm"/>
    <property type="evidence" value="ECO:0007669"/>
    <property type="project" value="UniProtKB-SubCell"/>
</dbReference>
<evidence type="ECO:0000256" key="4">
    <source>
        <dbReference type="ARBA" id="ARBA00022490"/>
    </source>
</evidence>
<evidence type="ECO:0000256" key="11">
    <source>
        <dbReference type="ARBA" id="ARBA00038724"/>
    </source>
</evidence>
<dbReference type="GO" id="GO:0035973">
    <property type="term" value="P:aggrephagy"/>
    <property type="evidence" value="ECO:0007669"/>
    <property type="project" value="TreeGrafter"/>
</dbReference>
<evidence type="ECO:0000256" key="13">
    <source>
        <dbReference type="RuleBase" id="RU363115"/>
    </source>
</evidence>